<keyword evidence="6 8" id="KW-0408">Iron</keyword>
<comment type="similarity">
    <text evidence="2 9">Belongs to the cytochrome P450 family.</text>
</comment>
<evidence type="ECO:0000256" key="9">
    <source>
        <dbReference type="RuleBase" id="RU000461"/>
    </source>
</evidence>
<evidence type="ECO:0000256" key="4">
    <source>
        <dbReference type="ARBA" id="ARBA00022723"/>
    </source>
</evidence>
<evidence type="ECO:0000313" key="11">
    <source>
        <dbReference type="Proteomes" id="UP000271974"/>
    </source>
</evidence>
<name>A0A3S1BL82_ELYCH</name>
<dbReference type="Proteomes" id="UP000271974">
    <property type="component" value="Unassembled WGS sequence"/>
</dbReference>
<evidence type="ECO:0000256" key="6">
    <source>
        <dbReference type="ARBA" id="ARBA00023004"/>
    </source>
</evidence>
<comment type="caution">
    <text evidence="10">The sequence shown here is derived from an EMBL/GenBank/DDBJ whole genome shotgun (WGS) entry which is preliminary data.</text>
</comment>
<dbReference type="PRINTS" id="PR00385">
    <property type="entry name" value="P450"/>
</dbReference>
<evidence type="ECO:0000313" key="10">
    <source>
        <dbReference type="EMBL" id="RUS90956.1"/>
    </source>
</evidence>
<evidence type="ECO:0000256" key="3">
    <source>
        <dbReference type="ARBA" id="ARBA00022617"/>
    </source>
</evidence>
<keyword evidence="7 9" id="KW-0503">Monooxygenase</keyword>
<gene>
    <name evidence="10" type="ORF">EGW08_001260</name>
</gene>
<dbReference type="PANTHER" id="PTHR24279:SF120">
    <property type="entry name" value="CYTOCHROME P450"/>
    <property type="match status" value="1"/>
</dbReference>
<keyword evidence="3 8" id="KW-0349">Heme</keyword>
<dbReference type="OrthoDB" id="3945418at2759"/>
<dbReference type="SUPFAM" id="SSF48264">
    <property type="entry name" value="Cytochrome P450"/>
    <property type="match status" value="1"/>
</dbReference>
<accession>A0A3S1BL82</accession>
<dbReference type="PANTHER" id="PTHR24279">
    <property type="entry name" value="CYTOCHROME P450"/>
    <property type="match status" value="1"/>
</dbReference>
<evidence type="ECO:0000256" key="7">
    <source>
        <dbReference type="ARBA" id="ARBA00023033"/>
    </source>
</evidence>
<keyword evidence="4 8" id="KW-0479">Metal-binding</keyword>
<protein>
    <recommendedName>
        <fullName evidence="12">Cytochrome P450</fullName>
    </recommendedName>
</protein>
<dbReference type="InterPro" id="IPR036396">
    <property type="entry name" value="Cyt_P450_sf"/>
</dbReference>
<comment type="cofactor">
    <cofactor evidence="1 8">
        <name>heme</name>
        <dbReference type="ChEBI" id="CHEBI:30413"/>
    </cofactor>
</comment>
<organism evidence="10 11">
    <name type="scientific">Elysia chlorotica</name>
    <name type="common">Eastern emerald elysia</name>
    <name type="synonym">Sea slug</name>
    <dbReference type="NCBI Taxonomy" id="188477"/>
    <lineage>
        <taxon>Eukaryota</taxon>
        <taxon>Metazoa</taxon>
        <taxon>Spiralia</taxon>
        <taxon>Lophotrochozoa</taxon>
        <taxon>Mollusca</taxon>
        <taxon>Gastropoda</taxon>
        <taxon>Heterobranchia</taxon>
        <taxon>Euthyneura</taxon>
        <taxon>Panpulmonata</taxon>
        <taxon>Sacoglossa</taxon>
        <taxon>Placobranchoidea</taxon>
        <taxon>Plakobranchidae</taxon>
        <taxon>Elysia</taxon>
    </lineage>
</organism>
<dbReference type="Gene3D" id="1.10.630.10">
    <property type="entry name" value="Cytochrome P450"/>
    <property type="match status" value="1"/>
</dbReference>
<evidence type="ECO:0000256" key="2">
    <source>
        <dbReference type="ARBA" id="ARBA00010617"/>
    </source>
</evidence>
<dbReference type="InterPro" id="IPR001128">
    <property type="entry name" value="Cyt_P450"/>
</dbReference>
<dbReference type="Pfam" id="PF00067">
    <property type="entry name" value="p450"/>
    <property type="match status" value="2"/>
</dbReference>
<keyword evidence="11" id="KW-1185">Reference proteome</keyword>
<dbReference type="InterPro" id="IPR050479">
    <property type="entry name" value="CYP11_CYP27_families"/>
</dbReference>
<dbReference type="AlphaFoldDB" id="A0A3S1BL82"/>
<proteinExistence type="inferred from homology"/>
<dbReference type="InterPro" id="IPR002403">
    <property type="entry name" value="Cyt_P450_E_grp-IV"/>
</dbReference>
<dbReference type="InterPro" id="IPR017972">
    <property type="entry name" value="Cyt_P450_CS"/>
</dbReference>
<dbReference type="GO" id="GO:0016705">
    <property type="term" value="F:oxidoreductase activity, acting on paired donors, with incorporation or reduction of molecular oxygen"/>
    <property type="evidence" value="ECO:0007669"/>
    <property type="project" value="InterPro"/>
</dbReference>
<evidence type="ECO:0008006" key="12">
    <source>
        <dbReference type="Google" id="ProtNLM"/>
    </source>
</evidence>
<dbReference type="GO" id="GO:0004497">
    <property type="term" value="F:monooxygenase activity"/>
    <property type="evidence" value="ECO:0007669"/>
    <property type="project" value="UniProtKB-KW"/>
</dbReference>
<evidence type="ECO:0000256" key="5">
    <source>
        <dbReference type="ARBA" id="ARBA00023002"/>
    </source>
</evidence>
<evidence type="ECO:0000256" key="8">
    <source>
        <dbReference type="PIRSR" id="PIRSR602403-1"/>
    </source>
</evidence>
<reference evidence="10 11" key="1">
    <citation type="submission" date="2019-01" db="EMBL/GenBank/DDBJ databases">
        <title>A draft genome assembly of the solar-powered sea slug Elysia chlorotica.</title>
        <authorList>
            <person name="Cai H."/>
            <person name="Li Q."/>
            <person name="Fang X."/>
            <person name="Li J."/>
            <person name="Curtis N.E."/>
            <person name="Altenburger A."/>
            <person name="Shibata T."/>
            <person name="Feng M."/>
            <person name="Maeda T."/>
            <person name="Schwartz J.A."/>
            <person name="Shigenobu S."/>
            <person name="Lundholm N."/>
            <person name="Nishiyama T."/>
            <person name="Yang H."/>
            <person name="Hasebe M."/>
            <person name="Li S."/>
            <person name="Pierce S.K."/>
            <person name="Wang J."/>
        </authorList>
    </citation>
    <scope>NUCLEOTIDE SEQUENCE [LARGE SCALE GENOMIC DNA]</scope>
    <source>
        <strain evidence="10">EC2010</strain>
        <tissue evidence="10">Whole organism of an adult</tissue>
    </source>
</reference>
<evidence type="ECO:0000256" key="1">
    <source>
        <dbReference type="ARBA" id="ARBA00001971"/>
    </source>
</evidence>
<keyword evidence="5 9" id="KW-0560">Oxidoreductase</keyword>
<dbReference type="STRING" id="188477.A0A3S1BL82"/>
<dbReference type="GO" id="GO:0005506">
    <property type="term" value="F:iron ion binding"/>
    <property type="evidence" value="ECO:0007669"/>
    <property type="project" value="InterPro"/>
</dbReference>
<sequence length="379" mass="44337">WQRLRTPLNRHLTKVDSAEHYLDSQNSVAEEFAKILSSGPRSAKEIQDWFFKYSTECVGLVCLNTRLGLMDPQVPVDSAALVFLEDSKNIFLQIANVLNGKSIMHDYYLNKTYREYERSNSFVRSYIKSRLRRAKTNLDRQSNPKRDDREKPTGVINKRTCFRLPRRRKHDDDTLRCWHGVATNLQTFCYELASNPEKQEKLYEEIVAVLGKNGPVTREKLRRMPYLKACLKESFRMRYPYLTGPARLLPNDAVIRGFRIPAKTQILPCNSYTCQTIFPDADKFLPERWLRSETDRKLSHEIPRLACLPFGFGARNCIGRRFAEQQIFLAVIKTVQKCRIKLRPGSSDVVFRYSIFIEPAEPIKFEFEPREHQKAMEEI</sequence>
<dbReference type="PRINTS" id="PR00465">
    <property type="entry name" value="EP450IV"/>
</dbReference>
<dbReference type="EMBL" id="RQTK01000021">
    <property type="protein sequence ID" value="RUS90956.1"/>
    <property type="molecule type" value="Genomic_DNA"/>
</dbReference>
<dbReference type="PROSITE" id="PS00086">
    <property type="entry name" value="CYTOCHROME_P450"/>
    <property type="match status" value="1"/>
</dbReference>
<dbReference type="GO" id="GO:0020037">
    <property type="term" value="F:heme binding"/>
    <property type="evidence" value="ECO:0007669"/>
    <property type="project" value="InterPro"/>
</dbReference>
<feature type="non-terminal residue" evidence="10">
    <location>
        <position position="1"/>
    </location>
</feature>
<feature type="binding site" description="axial binding residue" evidence="8">
    <location>
        <position position="317"/>
    </location>
    <ligand>
        <name>heme</name>
        <dbReference type="ChEBI" id="CHEBI:30413"/>
    </ligand>
    <ligandPart>
        <name>Fe</name>
        <dbReference type="ChEBI" id="CHEBI:18248"/>
    </ligandPart>
</feature>